<dbReference type="AlphaFoldDB" id="A0A9W7T9A7"/>
<protein>
    <submittedName>
        <fullName evidence="3">Junctional adhesion molecule A-like</fullName>
    </submittedName>
</protein>
<keyword evidence="2" id="KW-0812">Transmembrane</keyword>
<dbReference type="PROSITE" id="PS00290">
    <property type="entry name" value="IG_MHC"/>
    <property type="match status" value="1"/>
</dbReference>
<evidence type="ECO:0000313" key="3">
    <source>
        <dbReference type="EMBL" id="KAI7793107.1"/>
    </source>
</evidence>
<keyword evidence="2" id="KW-0472">Membrane</keyword>
<dbReference type="InterPro" id="IPR003006">
    <property type="entry name" value="Ig/MHC_CS"/>
</dbReference>
<keyword evidence="4" id="KW-1185">Reference proteome</keyword>
<keyword evidence="2" id="KW-1133">Transmembrane helix</keyword>
<feature type="transmembrane region" description="Helical" evidence="2">
    <location>
        <begin position="47"/>
        <end position="66"/>
    </location>
</feature>
<dbReference type="EMBL" id="JAFHDT010000022">
    <property type="protein sequence ID" value="KAI7793107.1"/>
    <property type="molecule type" value="Genomic_DNA"/>
</dbReference>
<accession>A0A9W7T9A7</accession>
<evidence type="ECO:0000256" key="2">
    <source>
        <dbReference type="SAM" id="Phobius"/>
    </source>
</evidence>
<comment type="caution">
    <text evidence="3">The sequence shown here is derived from an EMBL/GenBank/DDBJ whole genome shotgun (WGS) entry which is preliminary data.</text>
</comment>
<proteinExistence type="predicted"/>
<gene>
    <name evidence="3" type="ORF">IRJ41_005125</name>
</gene>
<name>A0A9W7T9A7_TRIRA</name>
<evidence type="ECO:0000313" key="4">
    <source>
        <dbReference type="Proteomes" id="UP001059041"/>
    </source>
</evidence>
<sequence>MSDYVNYSCWVNHSSLNKPVVLHLSPTDCYERKNSSRRSHLSDNMKIVLVISALLILIILIFAVVLKRFERTNHRSPISPESVRLELVYSMLGDHRPIPCSNRPNQGLVNTTSTLNND</sequence>
<reference evidence="3" key="1">
    <citation type="submission" date="2021-02" db="EMBL/GenBank/DDBJ databases">
        <title>Comparative genomics reveals that relaxation of natural selection precedes convergent phenotypic evolution of cavefish.</title>
        <authorList>
            <person name="Peng Z."/>
        </authorList>
    </citation>
    <scope>NUCLEOTIDE SEQUENCE</scope>
    <source>
        <tissue evidence="3">Muscle</tissue>
    </source>
</reference>
<dbReference type="Proteomes" id="UP001059041">
    <property type="component" value="Linkage Group LG22"/>
</dbReference>
<organism evidence="3 4">
    <name type="scientific">Triplophysa rosa</name>
    <name type="common">Cave loach</name>
    <dbReference type="NCBI Taxonomy" id="992332"/>
    <lineage>
        <taxon>Eukaryota</taxon>
        <taxon>Metazoa</taxon>
        <taxon>Chordata</taxon>
        <taxon>Craniata</taxon>
        <taxon>Vertebrata</taxon>
        <taxon>Euteleostomi</taxon>
        <taxon>Actinopterygii</taxon>
        <taxon>Neopterygii</taxon>
        <taxon>Teleostei</taxon>
        <taxon>Ostariophysi</taxon>
        <taxon>Cypriniformes</taxon>
        <taxon>Nemacheilidae</taxon>
        <taxon>Triplophysa</taxon>
    </lineage>
</organism>
<evidence type="ECO:0000256" key="1">
    <source>
        <dbReference type="ARBA" id="ARBA00023319"/>
    </source>
</evidence>
<keyword evidence="1" id="KW-0393">Immunoglobulin domain</keyword>